<evidence type="ECO:0000256" key="3">
    <source>
        <dbReference type="ARBA" id="ARBA00023315"/>
    </source>
</evidence>
<comment type="catalytic activity">
    <reaction evidence="5">
        <text>N-acetyl-alpha-D-glucosamine 1-phosphate + UTP + H(+) = UDP-N-acetyl-alpha-D-glucosamine + diphosphate</text>
        <dbReference type="Rhea" id="RHEA:13509"/>
        <dbReference type="ChEBI" id="CHEBI:15378"/>
        <dbReference type="ChEBI" id="CHEBI:33019"/>
        <dbReference type="ChEBI" id="CHEBI:46398"/>
        <dbReference type="ChEBI" id="CHEBI:57705"/>
        <dbReference type="ChEBI" id="CHEBI:57776"/>
        <dbReference type="EC" id="2.7.7.23"/>
    </reaction>
</comment>
<dbReference type="InterPro" id="IPR005835">
    <property type="entry name" value="NTP_transferase_dom"/>
</dbReference>
<evidence type="ECO:0000256" key="6">
    <source>
        <dbReference type="ARBA" id="ARBA00049628"/>
    </source>
</evidence>
<feature type="domain" description="Nucleotidyl transferase" evidence="7">
    <location>
        <begin position="6"/>
        <end position="216"/>
    </location>
</feature>
<dbReference type="GO" id="GO:0019134">
    <property type="term" value="F:glucosamine-1-phosphate N-acetyltransferase activity"/>
    <property type="evidence" value="ECO:0007669"/>
    <property type="project" value="UniProtKB-EC"/>
</dbReference>
<comment type="function">
    <text evidence="6">Catalyzes the last two sequential reactions in the de novo biosynthetic pathway for UDP-N-acetylglucosamine (UDP-GlcNAc). The C-terminal domain catalyzes the transfer of acetyl group from acetyl coenzyme A to glucosamine-1-phosphate (GlcN-1-P) to produce N-acetylglucosamine-1-phosphate (GlcNAc-1-P), which is converted into UDP-GlcNAc by the transfer of uridine 5-monophosphate (from uridine 5-triphosphate), a reaction catalyzed by the N-terminal domain.</text>
</comment>
<keyword evidence="9" id="KW-1185">Reference proteome</keyword>
<dbReference type="RefSeq" id="WP_178365958.1">
    <property type="nucleotide sequence ID" value="NZ_JACADJ010000013.1"/>
</dbReference>
<keyword evidence="2" id="KW-0548">Nucleotidyltransferase</keyword>
<protein>
    <submittedName>
        <fullName evidence="8">NTP transferase domain-containing protein</fullName>
    </submittedName>
</protein>
<sequence length="250" mass="27190">MNKIAVIILAAGKGSRMKSDLAKVLHKVAGKSMVNHVIEAAMQVASGHIHVVVGHQAEKVQKEIQKKHNVQFAFQKELLGTGDAVRVALPGVDASIDHVLVLCGDVPLIKKKTIADLVSTHLHQMADLTVLAAKVKDPTGYGRIIQNNDGQLLAIREEADATDLERQINIVNSGIFCFEKGFLESGLGRIQNNNSQGEYYLTDLVEVAVQNKSKTLVKITDDAEQVMGVNTIEQLTRINTAFHKASNELS</sequence>
<evidence type="ECO:0000313" key="9">
    <source>
        <dbReference type="Proteomes" id="UP000553343"/>
    </source>
</evidence>
<accession>A0A850T5B8</accession>
<comment type="caution">
    <text evidence="8">The sequence shown here is derived from an EMBL/GenBank/DDBJ whole genome shotgun (WGS) entry which is preliminary data.</text>
</comment>
<name>A0A850T5B8_9BACT</name>
<dbReference type="GO" id="GO:0003977">
    <property type="term" value="F:UDP-N-acetylglucosamine diphosphorylase activity"/>
    <property type="evidence" value="ECO:0007669"/>
    <property type="project" value="UniProtKB-EC"/>
</dbReference>
<dbReference type="PANTHER" id="PTHR43584:SF3">
    <property type="entry name" value="BIFUNCTIONAL PROTEIN GLMU"/>
    <property type="match status" value="1"/>
</dbReference>
<evidence type="ECO:0000313" key="8">
    <source>
        <dbReference type="EMBL" id="NWH04502.1"/>
    </source>
</evidence>
<dbReference type="EMBL" id="JACADJ010000013">
    <property type="protein sequence ID" value="NWH04502.1"/>
    <property type="molecule type" value="Genomic_DNA"/>
</dbReference>
<evidence type="ECO:0000259" key="7">
    <source>
        <dbReference type="Pfam" id="PF00483"/>
    </source>
</evidence>
<dbReference type="Gene3D" id="3.90.550.10">
    <property type="entry name" value="Spore Coat Polysaccharide Biosynthesis Protein SpsA, Chain A"/>
    <property type="match status" value="1"/>
</dbReference>
<evidence type="ECO:0000256" key="5">
    <source>
        <dbReference type="ARBA" id="ARBA00048493"/>
    </source>
</evidence>
<dbReference type="Pfam" id="PF00483">
    <property type="entry name" value="NTP_transferase"/>
    <property type="match status" value="1"/>
</dbReference>
<keyword evidence="1 8" id="KW-0808">Transferase</keyword>
<dbReference type="InterPro" id="IPR029044">
    <property type="entry name" value="Nucleotide-diphossugar_trans"/>
</dbReference>
<dbReference type="SUPFAM" id="SSF53448">
    <property type="entry name" value="Nucleotide-diphospho-sugar transferases"/>
    <property type="match status" value="1"/>
</dbReference>
<dbReference type="Proteomes" id="UP000553343">
    <property type="component" value="Unassembled WGS sequence"/>
</dbReference>
<gene>
    <name evidence="8" type="ORF">HXW94_05770</name>
</gene>
<evidence type="ECO:0000256" key="4">
    <source>
        <dbReference type="ARBA" id="ARBA00048247"/>
    </source>
</evidence>
<evidence type="ECO:0000256" key="1">
    <source>
        <dbReference type="ARBA" id="ARBA00022679"/>
    </source>
</evidence>
<proteinExistence type="predicted"/>
<keyword evidence="3" id="KW-0012">Acyltransferase</keyword>
<dbReference type="CDD" id="cd02540">
    <property type="entry name" value="GT2_GlmU_N_bac"/>
    <property type="match status" value="1"/>
</dbReference>
<dbReference type="InterPro" id="IPR050065">
    <property type="entry name" value="GlmU-like"/>
</dbReference>
<comment type="catalytic activity">
    <reaction evidence="4">
        <text>alpha-D-glucosamine 1-phosphate + acetyl-CoA = N-acetyl-alpha-D-glucosamine 1-phosphate + CoA + H(+)</text>
        <dbReference type="Rhea" id="RHEA:13725"/>
        <dbReference type="ChEBI" id="CHEBI:15378"/>
        <dbReference type="ChEBI" id="CHEBI:57287"/>
        <dbReference type="ChEBI" id="CHEBI:57288"/>
        <dbReference type="ChEBI" id="CHEBI:57776"/>
        <dbReference type="ChEBI" id="CHEBI:58516"/>
        <dbReference type="EC" id="2.3.1.157"/>
    </reaction>
</comment>
<evidence type="ECO:0000256" key="2">
    <source>
        <dbReference type="ARBA" id="ARBA00022695"/>
    </source>
</evidence>
<organism evidence="8 9">
    <name type="scientific">Desulfobacter latus</name>
    <dbReference type="NCBI Taxonomy" id="2292"/>
    <lineage>
        <taxon>Bacteria</taxon>
        <taxon>Pseudomonadati</taxon>
        <taxon>Thermodesulfobacteriota</taxon>
        <taxon>Desulfobacteria</taxon>
        <taxon>Desulfobacterales</taxon>
        <taxon>Desulfobacteraceae</taxon>
        <taxon>Desulfobacter</taxon>
    </lineage>
</organism>
<dbReference type="PANTHER" id="PTHR43584">
    <property type="entry name" value="NUCLEOTIDYL TRANSFERASE"/>
    <property type="match status" value="1"/>
</dbReference>
<reference evidence="8 9" key="1">
    <citation type="submission" date="2020-06" db="EMBL/GenBank/DDBJ databases">
        <title>High-quality draft genome of sulfate reducer Desulfobacter latus type strain AcrS2 isolated from marine sediment.</title>
        <authorList>
            <person name="Hoppe M."/>
            <person name="Larsen C.K."/>
            <person name="Marshall I.P.G."/>
            <person name="Schramm A."/>
            <person name="Marietou A.G."/>
        </authorList>
    </citation>
    <scope>NUCLEOTIDE SEQUENCE [LARGE SCALE GENOMIC DNA]</scope>
    <source>
        <strain evidence="8 9">AcRS2</strain>
    </source>
</reference>
<dbReference type="AlphaFoldDB" id="A0A850T5B8"/>